<dbReference type="Gene3D" id="1.10.260.40">
    <property type="entry name" value="lambda repressor-like DNA-binding domains"/>
    <property type="match status" value="1"/>
</dbReference>
<dbReference type="InterPro" id="IPR001387">
    <property type="entry name" value="Cro/C1-type_HTH"/>
</dbReference>
<reference evidence="2 3" key="1">
    <citation type="journal article" date="2019" name="Environ. Microbiol.">
        <title>Species interactions and distinct microbial communities in high Arctic permafrost affected cryosols are associated with the CH4 and CO2 gas fluxes.</title>
        <authorList>
            <person name="Altshuler I."/>
            <person name="Hamel J."/>
            <person name="Turney S."/>
            <person name="Magnuson E."/>
            <person name="Levesque R."/>
            <person name="Greer C."/>
            <person name="Whyte L.G."/>
        </authorList>
    </citation>
    <scope>NUCLEOTIDE SEQUENCE [LARGE SCALE GENOMIC DNA]</scope>
    <source>
        <strain evidence="2 3">E6.1</strain>
    </source>
</reference>
<dbReference type="GO" id="GO:0003677">
    <property type="term" value="F:DNA binding"/>
    <property type="evidence" value="ECO:0007669"/>
    <property type="project" value="InterPro"/>
</dbReference>
<proteinExistence type="predicted"/>
<comment type="caution">
    <text evidence="2">The sequence shown here is derived from an EMBL/GenBank/DDBJ whole genome shotgun (WGS) entry which is preliminary data.</text>
</comment>
<protein>
    <submittedName>
        <fullName evidence="2">XRE family transcriptional regulator</fullName>
    </submittedName>
</protein>
<sequence>MREIRKGETVALDSALLEPKMLGSWVKIVRLTLKWSQDALAEASGLTVRTVQRVEAGERASLTTRRCLARGLGYENPDMFDDPAFAATVIQFYATVNVDQIKTEEDRHPDHLKLAVSPLETGVAVASLISACDAWVFHCDEDAPANAQSEAAGLFDLLQDYGDIWSDLTHSNRVDSQADFAPSLEALRLLGMRVYQATRAARLFGKDWVDPTPISTTVGYVTIVPIERDLSHILVPKRNGA</sequence>
<dbReference type="PROSITE" id="PS50943">
    <property type="entry name" value="HTH_CROC1"/>
    <property type="match status" value="1"/>
</dbReference>
<keyword evidence="3" id="KW-1185">Reference proteome</keyword>
<dbReference type="AlphaFoldDB" id="A0A502G595"/>
<dbReference type="EMBL" id="RCZC01000001">
    <property type="protein sequence ID" value="TPG56580.1"/>
    <property type="molecule type" value="Genomic_DNA"/>
</dbReference>
<evidence type="ECO:0000313" key="3">
    <source>
        <dbReference type="Proteomes" id="UP000319931"/>
    </source>
</evidence>
<dbReference type="SMART" id="SM00530">
    <property type="entry name" value="HTH_XRE"/>
    <property type="match status" value="1"/>
</dbReference>
<dbReference type="InterPro" id="IPR010982">
    <property type="entry name" value="Lambda_DNA-bd_dom_sf"/>
</dbReference>
<feature type="domain" description="HTH cro/C1-type" evidence="1">
    <location>
        <begin position="26"/>
        <end position="80"/>
    </location>
</feature>
<dbReference type="CDD" id="cd00093">
    <property type="entry name" value="HTH_XRE"/>
    <property type="match status" value="1"/>
</dbReference>
<gene>
    <name evidence="2" type="ORF">EAH76_03345</name>
</gene>
<organism evidence="2 3">
    <name type="scientific">Sphingomonas glacialis</name>
    <dbReference type="NCBI Taxonomy" id="658225"/>
    <lineage>
        <taxon>Bacteria</taxon>
        <taxon>Pseudomonadati</taxon>
        <taxon>Pseudomonadota</taxon>
        <taxon>Alphaproteobacteria</taxon>
        <taxon>Sphingomonadales</taxon>
        <taxon>Sphingomonadaceae</taxon>
        <taxon>Sphingomonas</taxon>
    </lineage>
</organism>
<dbReference type="SUPFAM" id="SSF47413">
    <property type="entry name" value="lambda repressor-like DNA-binding domains"/>
    <property type="match status" value="1"/>
</dbReference>
<dbReference type="Pfam" id="PF01381">
    <property type="entry name" value="HTH_3"/>
    <property type="match status" value="1"/>
</dbReference>
<evidence type="ECO:0000259" key="1">
    <source>
        <dbReference type="PROSITE" id="PS50943"/>
    </source>
</evidence>
<dbReference type="Proteomes" id="UP000319931">
    <property type="component" value="Unassembled WGS sequence"/>
</dbReference>
<name>A0A502G595_9SPHN</name>
<accession>A0A502G595</accession>
<evidence type="ECO:0000313" key="2">
    <source>
        <dbReference type="EMBL" id="TPG56580.1"/>
    </source>
</evidence>